<dbReference type="PROSITE" id="PS50005">
    <property type="entry name" value="TPR"/>
    <property type="match status" value="1"/>
</dbReference>
<dbReference type="OrthoDB" id="3275754at2"/>
<name>A0A428W400_AMYBA</name>
<dbReference type="Pfam" id="PF13424">
    <property type="entry name" value="TPR_12"/>
    <property type="match status" value="1"/>
</dbReference>
<dbReference type="InterPro" id="IPR011990">
    <property type="entry name" value="TPR-like_helical_dom_sf"/>
</dbReference>
<feature type="repeat" description="TPR" evidence="1">
    <location>
        <begin position="537"/>
        <end position="570"/>
    </location>
</feature>
<organism evidence="4 5">
    <name type="scientific">Amycolatopsis balhimycina DSM 5908</name>
    <dbReference type="NCBI Taxonomy" id="1081091"/>
    <lineage>
        <taxon>Bacteria</taxon>
        <taxon>Bacillati</taxon>
        <taxon>Actinomycetota</taxon>
        <taxon>Actinomycetes</taxon>
        <taxon>Pseudonocardiales</taxon>
        <taxon>Pseudonocardiaceae</taxon>
        <taxon>Amycolatopsis</taxon>
    </lineage>
</organism>
<dbReference type="PANTHER" id="PTHR47691:SF3">
    <property type="entry name" value="HTH-TYPE TRANSCRIPTIONAL REGULATOR RV0890C-RELATED"/>
    <property type="match status" value="1"/>
</dbReference>
<accession>A0A428W400</accession>
<feature type="domain" description="NB-ARC" evidence="3">
    <location>
        <begin position="1"/>
        <end position="150"/>
    </location>
</feature>
<dbReference type="Gene3D" id="3.40.50.300">
    <property type="entry name" value="P-loop containing nucleotide triphosphate hydrolases"/>
    <property type="match status" value="1"/>
</dbReference>
<gene>
    <name evidence="4" type="ORF">DMA12_35080</name>
</gene>
<evidence type="ECO:0000256" key="1">
    <source>
        <dbReference type="PROSITE-ProRule" id="PRU00339"/>
    </source>
</evidence>
<sequence>MVVTGMPGVGKTSLAIEWAWRGIGKFPDGVLYVDLRGYSPGQPLPPSTALRGFLDALGAVPNQVPENPDAQSRLYRTLIADKRMLIILDDARDARQVIPLLPGTASCTVIVTSRQSLTELTAVHGARRLKLDILGEAESRILLAQLVGADRAASEPQAIDELVRTCAGLPLALRILGGRVRERRRLPLAGIAAELRTAVLEPNEDDPTISLLSVLSWSYQALPADVARSFRLLGLAPGPDFGLNAAATLNERSIDQTRHALAVLDQTNLVEHRTPDRYALHDLVRTYALELTLSVDGEAVRSDARDRVIDFYLHTAKDANQQLSQRKGRLELGQFAPGTIPLTLADAIEALAWFDTEHICLLAIQRLASTLGRYSAVWQLAIAMDTYLRRKGSLDDRLTSWRTALAAAEHLGKAGPLALALRQLGDACSRSGQHAEALDLAQRGLELSEPAGAAEQAEVHRTLAMILERQGDSGRALDHALQALDRVRTLGDGFAEAEVLNSVARYAARLGHFGQARDHCRAAQELHRYHPDRAEEADTLDTLGYLAHHSGEYPQALTLYGDALQLRRDLGDLYQVADTLRNLGEIHAGVGDYQTAHLRWTEARELFTEQGRTEEAEDTRHQVEALYHAAPGDAEEITIHTSGDDGQPVRDALVELLEVAGFDIISLDVPQHGSWFQRLFVTKKDSQGGEELGRLVAAAVANQLDGTVNGAVVQARNISLNHSTAGVGHNEQEANAIARLLEACQAQDEVAVCTSSFVLVKVDGRITCWVPTAETMRILRANPQLLHSPKELFDTLSRLPESTAGDQLPGDRPSTTAHGDLPA</sequence>
<dbReference type="InterPro" id="IPR019734">
    <property type="entry name" value="TPR_rpt"/>
</dbReference>
<keyword evidence="1" id="KW-0802">TPR repeat</keyword>
<keyword evidence="5" id="KW-1185">Reference proteome</keyword>
<dbReference type="InterPro" id="IPR002182">
    <property type="entry name" value="NB-ARC"/>
</dbReference>
<dbReference type="PANTHER" id="PTHR47691">
    <property type="entry name" value="REGULATOR-RELATED"/>
    <property type="match status" value="1"/>
</dbReference>
<proteinExistence type="predicted"/>
<dbReference type="Gene3D" id="1.25.40.10">
    <property type="entry name" value="Tetratricopeptide repeat domain"/>
    <property type="match status" value="2"/>
</dbReference>
<dbReference type="GO" id="GO:0043531">
    <property type="term" value="F:ADP binding"/>
    <property type="evidence" value="ECO:0007669"/>
    <property type="project" value="InterPro"/>
</dbReference>
<dbReference type="AlphaFoldDB" id="A0A428W400"/>
<dbReference type="InterPro" id="IPR027417">
    <property type="entry name" value="P-loop_NTPase"/>
</dbReference>
<feature type="region of interest" description="Disordered" evidence="2">
    <location>
        <begin position="800"/>
        <end position="823"/>
    </location>
</feature>
<reference evidence="4 5" key="1">
    <citation type="submission" date="2018-05" db="EMBL/GenBank/DDBJ databases">
        <title>Evolution of GPA BGCs.</title>
        <authorList>
            <person name="Waglechner N."/>
            <person name="Wright G.D."/>
        </authorList>
    </citation>
    <scope>NUCLEOTIDE SEQUENCE [LARGE SCALE GENOMIC DNA]</scope>
    <source>
        <strain evidence="4 5">DSM 5908</strain>
    </source>
</reference>
<dbReference type="Proteomes" id="UP000286716">
    <property type="component" value="Unassembled WGS sequence"/>
</dbReference>
<protein>
    <submittedName>
        <fullName evidence="4">Transcriptional regulator, SARP family protein</fullName>
    </submittedName>
</protein>
<dbReference type="Pfam" id="PF00931">
    <property type="entry name" value="NB-ARC"/>
    <property type="match status" value="1"/>
</dbReference>
<dbReference type="SUPFAM" id="SSF48452">
    <property type="entry name" value="TPR-like"/>
    <property type="match status" value="1"/>
</dbReference>
<evidence type="ECO:0000313" key="4">
    <source>
        <dbReference type="EMBL" id="RSM37835.1"/>
    </source>
</evidence>
<comment type="caution">
    <text evidence="4">The sequence shown here is derived from an EMBL/GenBank/DDBJ whole genome shotgun (WGS) entry which is preliminary data.</text>
</comment>
<dbReference type="EMBL" id="QHHU01000064">
    <property type="protein sequence ID" value="RSM37835.1"/>
    <property type="molecule type" value="Genomic_DNA"/>
</dbReference>
<evidence type="ECO:0000259" key="3">
    <source>
        <dbReference type="Pfam" id="PF00931"/>
    </source>
</evidence>
<evidence type="ECO:0000313" key="5">
    <source>
        <dbReference type="Proteomes" id="UP000286716"/>
    </source>
</evidence>
<dbReference type="SMART" id="SM00028">
    <property type="entry name" value="TPR"/>
    <property type="match status" value="5"/>
</dbReference>
<evidence type="ECO:0000256" key="2">
    <source>
        <dbReference type="SAM" id="MobiDB-lite"/>
    </source>
</evidence>
<dbReference type="SUPFAM" id="SSF52540">
    <property type="entry name" value="P-loop containing nucleoside triphosphate hydrolases"/>
    <property type="match status" value="1"/>
</dbReference>
<dbReference type="PRINTS" id="PR00364">
    <property type="entry name" value="DISEASERSIST"/>
</dbReference>